<keyword evidence="2 7" id="KW-0812">Transmembrane</keyword>
<evidence type="ECO:0000313" key="10">
    <source>
        <dbReference type="EMBL" id="MBA2893701.1"/>
    </source>
</evidence>
<gene>
    <name evidence="10" type="ORF">HNR30_005062</name>
</gene>
<comment type="caution">
    <text evidence="10">The sequence shown here is derived from an EMBL/GenBank/DDBJ whole genome shotgun (WGS) entry which is preliminary data.</text>
</comment>
<dbReference type="PANTHER" id="PTHR43394">
    <property type="entry name" value="ATP-DEPENDENT PERMEASE MDL1, MITOCHONDRIAL"/>
    <property type="match status" value="1"/>
</dbReference>
<feature type="transmembrane region" description="Helical" evidence="7">
    <location>
        <begin position="271"/>
        <end position="294"/>
    </location>
</feature>
<evidence type="ECO:0000256" key="7">
    <source>
        <dbReference type="SAM" id="Phobius"/>
    </source>
</evidence>
<dbReference type="SUPFAM" id="SSF90123">
    <property type="entry name" value="ABC transporter transmembrane region"/>
    <property type="match status" value="1"/>
</dbReference>
<dbReference type="InterPro" id="IPR011527">
    <property type="entry name" value="ABC1_TM_dom"/>
</dbReference>
<feature type="domain" description="ABC transmembrane type-1" evidence="9">
    <location>
        <begin position="44"/>
        <end position="329"/>
    </location>
</feature>
<keyword evidence="3" id="KW-0547">Nucleotide-binding</keyword>
<evidence type="ECO:0000256" key="6">
    <source>
        <dbReference type="ARBA" id="ARBA00023136"/>
    </source>
</evidence>
<evidence type="ECO:0000259" key="9">
    <source>
        <dbReference type="PROSITE" id="PS50929"/>
    </source>
</evidence>
<dbReference type="InterPro" id="IPR003439">
    <property type="entry name" value="ABC_transporter-like_ATP-bd"/>
</dbReference>
<organism evidence="10 11">
    <name type="scientific">Nonomuraea soli</name>
    <dbReference type="NCBI Taxonomy" id="1032476"/>
    <lineage>
        <taxon>Bacteria</taxon>
        <taxon>Bacillati</taxon>
        <taxon>Actinomycetota</taxon>
        <taxon>Actinomycetes</taxon>
        <taxon>Streptosporangiales</taxon>
        <taxon>Streptosporangiaceae</taxon>
        <taxon>Nonomuraea</taxon>
    </lineage>
</organism>
<feature type="domain" description="ABC transporter" evidence="8">
    <location>
        <begin position="362"/>
        <end position="596"/>
    </location>
</feature>
<dbReference type="InterPro" id="IPR027417">
    <property type="entry name" value="P-loop_NTPase"/>
</dbReference>
<keyword evidence="4 10" id="KW-0067">ATP-binding</keyword>
<dbReference type="PROSITE" id="PS50929">
    <property type="entry name" value="ABC_TM1F"/>
    <property type="match status" value="1"/>
</dbReference>
<proteinExistence type="predicted"/>
<dbReference type="GO" id="GO:0016887">
    <property type="term" value="F:ATP hydrolysis activity"/>
    <property type="evidence" value="ECO:0007669"/>
    <property type="project" value="InterPro"/>
</dbReference>
<dbReference type="Gene3D" id="1.20.1560.10">
    <property type="entry name" value="ABC transporter type 1, transmembrane domain"/>
    <property type="match status" value="1"/>
</dbReference>
<name>A0A7W0CM94_9ACTN</name>
<sequence>MAEKPLTIEDLIKSDEEPKDWRQFPRLMRASFRLVWRAARREFVLTTTLQIFSGVAMAGQLLIGRELLTALFAEGATLASLAPWVAAALALATLMRFAAFAEQEQSTILRELVQQHAQGRIIDVTARIALEEFESAEFFNRLRRATMGSGMRTMQLVQGIVMLARSSAAAVGSLVVLVLLQPLLLPLLALTALPLWLVTKRNSRASFRFFVGATPLDRARDYIVGLFTERDSAKEVRAFTLAPYLRARYEELGERRIEELRKTTRAMMKRSMAGSAASAVLAVATFGALAWMFLTGRLDLASAGIAAAALMQLTATVGSVGVGVAQLYEAALFVRDYDDFLKLGEGHQVRDDGRVLPPFEQIRAEGVAFSYPGSAVPALKGVDLTLRAGDVIALVGENGSGKTTLAKLLAHLYRPTDGKITWDGADTAQSPQHEQITLIFQDFMQYQLTARENIGLSRADDLDAVRQAAREADADTFLSGLQDGYETILGKEFLGGTDLSIGQWQRVALARAFFRKAPFIVLDEPTAALDARAEHELFQRIRELFRGRTVLLISHRFSTVRSADHIYVLHQGEIVEHGDHDDLMAQHGRYAELFTLQAASYT</sequence>
<feature type="transmembrane region" description="Helical" evidence="7">
    <location>
        <begin position="156"/>
        <end position="177"/>
    </location>
</feature>
<protein>
    <submittedName>
        <fullName evidence="10">ATP-binding cassette subfamily B protein</fullName>
    </submittedName>
</protein>
<dbReference type="Pfam" id="PF00005">
    <property type="entry name" value="ABC_tran"/>
    <property type="match status" value="1"/>
</dbReference>
<evidence type="ECO:0000313" key="11">
    <source>
        <dbReference type="Proteomes" id="UP000530928"/>
    </source>
</evidence>
<dbReference type="Proteomes" id="UP000530928">
    <property type="component" value="Unassembled WGS sequence"/>
</dbReference>
<dbReference type="InterPro" id="IPR003593">
    <property type="entry name" value="AAA+_ATPase"/>
</dbReference>
<dbReference type="InterPro" id="IPR039421">
    <property type="entry name" value="Type_1_exporter"/>
</dbReference>
<evidence type="ECO:0000256" key="1">
    <source>
        <dbReference type="ARBA" id="ARBA00004651"/>
    </source>
</evidence>
<evidence type="ECO:0000259" key="8">
    <source>
        <dbReference type="PROSITE" id="PS50893"/>
    </source>
</evidence>
<evidence type="ECO:0000256" key="2">
    <source>
        <dbReference type="ARBA" id="ARBA00022692"/>
    </source>
</evidence>
<accession>A0A7W0CM94</accession>
<dbReference type="AlphaFoldDB" id="A0A7W0CM94"/>
<feature type="transmembrane region" description="Helical" evidence="7">
    <location>
        <begin position="300"/>
        <end position="325"/>
    </location>
</feature>
<keyword evidence="5 7" id="KW-1133">Transmembrane helix</keyword>
<evidence type="ECO:0000256" key="3">
    <source>
        <dbReference type="ARBA" id="ARBA00022741"/>
    </source>
</evidence>
<evidence type="ECO:0000256" key="5">
    <source>
        <dbReference type="ARBA" id="ARBA00022989"/>
    </source>
</evidence>
<dbReference type="PANTHER" id="PTHR43394:SF1">
    <property type="entry name" value="ATP-BINDING CASSETTE SUB-FAMILY B MEMBER 10, MITOCHONDRIAL"/>
    <property type="match status" value="1"/>
</dbReference>
<reference evidence="10 11" key="1">
    <citation type="submission" date="2020-07" db="EMBL/GenBank/DDBJ databases">
        <title>Genomic Encyclopedia of Type Strains, Phase IV (KMG-IV): sequencing the most valuable type-strain genomes for metagenomic binning, comparative biology and taxonomic classification.</title>
        <authorList>
            <person name="Goeker M."/>
        </authorList>
    </citation>
    <scope>NUCLEOTIDE SEQUENCE [LARGE SCALE GENOMIC DNA]</scope>
    <source>
        <strain evidence="10 11">DSM 45533</strain>
    </source>
</reference>
<dbReference type="Gene3D" id="3.40.50.300">
    <property type="entry name" value="P-loop containing nucleotide triphosphate hydrolases"/>
    <property type="match status" value="1"/>
</dbReference>
<feature type="transmembrane region" description="Helical" evidence="7">
    <location>
        <begin position="83"/>
        <end position="101"/>
    </location>
</feature>
<comment type="subcellular location">
    <subcellularLocation>
        <location evidence="1">Cell membrane</location>
        <topology evidence="1">Multi-pass membrane protein</topology>
    </subcellularLocation>
</comment>
<dbReference type="InterPro" id="IPR036640">
    <property type="entry name" value="ABC1_TM_sf"/>
</dbReference>
<feature type="transmembrane region" description="Helical" evidence="7">
    <location>
        <begin position="43"/>
        <end position="63"/>
    </location>
</feature>
<dbReference type="PROSITE" id="PS50893">
    <property type="entry name" value="ABC_TRANSPORTER_2"/>
    <property type="match status" value="1"/>
</dbReference>
<feature type="transmembrane region" description="Helical" evidence="7">
    <location>
        <begin position="183"/>
        <end position="199"/>
    </location>
</feature>
<dbReference type="GO" id="GO:0005886">
    <property type="term" value="C:plasma membrane"/>
    <property type="evidence" value="ECO:0007669"/>
    <property type="project" value="UniProtKB-SubCell"/>
</dbReference>
<evidence type="ECO:0000256" key="4">
    <source>
        <dbReference type="ARBA" id="ARBA00022840"/>
    </source>
</evidence>
<dbReference type="SUPFAM" id="SSF52540">
    <property type="entry name" value="P-loop containing nucleoside triphosphate hydrolases"/>
    <property type="match status" value="1"/>
</dbReference>
<dbReference type="GO" id="GO:0005524">
    <property type="term" value="F:ATP binding"/>
    <property type="evidence" value="ECO:0007669"/>
    <property type="project" value="UniProtKB-KW"/>
</dbReference>
<keyword evidence="11" id="KW-1185">Reference proteome</keyword>
<dbReference type="RefSeq" id="WP_181612482.1">
    <property type="nucleotide sequence ID" value="NZ_BAABAM010000005.1"/>
</dbReference>
<keyword evidence="6 7" id="KW-0472">Membrane</keyword>
<dbReference type="SMART" id="SM00382">
    <property type="entry name" value="AAA"/>
    <property type="match status" value="1"/>
</dbReference>
<dbReference type="EMBL" id="JACDUR010000005">
    <property type="protein sequence ID" value="MBA2893701.1"/>
    <property type="molecule type" value="Genomic_DNA"/>
</dbReference>
<dbReference type="GO" id="GO:0015421">
    <property type="term" value="F:ABC-type oligopeptide transporter activity"/>
    <property type="evidence" value="ECO:0007669"/>
    <property type="project" value="TreeGrafter"/>
</dbReference>